<sequence>MSYNGRKLKYFVDDSDGWLRRNQQVAEQFVMAEDDRERKEMLSLMAPQVHFASFWGVVRGLPAVVALQAQENEHLRITWTSGLQPLTSRTFARNGYVHVLDRERMVAIPILGPWISSFFQRPVQELLVVREGRVVFRSMGYVWDIGKH</sequence>
<dbReference type="eggNOG" id="ENOG502S58Y">
    <property type="taxonomic scope" value="Eukaryota"/>
</dbReference>
<feature type="domain" description="NTF2-like" evidence="1">
    <location>
        <begin position="6"/>
        <end position="145"/>
    </location>
</feature>
<dbReference type="InterPro" id="IPR059006">
    <property type="entry name" value="NTF2_6"/>
</dbReference>
<keyword evidence="3" id="KW-1185">Reference proteome</keyword>
<evidence type="ECO:0000259" key="1">
    <source>
        <dbReference type="Pfam" id="PF26533"/>
    </source>
</evidence>
<dbReference type="Proteomes" id="UP000063063">
    <property type="component" value="Chromosome 21"/>
</dbReference>
<reference evidence="2 3" key="1">
    <citation type="journal article" date="2015" name="Sci. Rep.">
        <title>The genome of Leishmania panamensis: insights into genomics of the L. (Viannia) subgenus.</title>
        <authorList>
            <person name="Llanes A."/>
            <person name="Restrepo C.M."/>
            <person name="Vecchio G.D."/>
            <person name="Anguizola F.J."/>
            <person name="Lleonart R."/>
        </authorList>
    </citation>
    <scope>NUCLEOTIDE SEQUENCE [LARGE SCALE GENOMIC DNA]</scope>
    <source>
        <strain evidence="2 3">MHOM/PA/94/PSC-1</strain>
    </source>
</reference>
<dbReference type="GeneID" id="22574894"/>
<dbReference type="EMBL" id="CP009390">
    <property type="protein sequence ID" value="AIN98153.1"/>
    <property type="molecule type" value="Genomic_DNA"/>
</dbReference>
<dbReference type="VEuPathDB" id="TriTrypDB:LPAL13_210011900"/>
<dbReference type="VEuPathDB" id="TriTrypDB:LPMP_210720"/>
<evidence type="ECO:0000313" key="2">
    <source>
        <dbReference type="EMBL" id="AIN98153.1"/>
    </source>
</evidence>
<evidence type="ECO:0000313" key="3">
    <source>
        <dbReference type="Proteomes" id="UP000063063"/>
    </source>
</evidence>
<dbReference type="Pfam" id="PF26533">
    <property type="entry name" value="NTF2_6"/>
    <property type="match status" value="1"/>
</dbReference>
<dbReference type="AlphaFoldDB" id="A0A088RQD6"/>
<accession>A0A088RQD6</accession>
<name>A0A088RQD6_LEIPA</name>
<dbReference type="OrthoDB" id="275806at2759"/>
<dbReference type="KEGG" id="lpan:LPMP_210720"/>
<protein>
    <recommendedName>
        <fullName evidence="1">NTF2-like domain-containing protein</fullName>
    </recommendedName>
</protein>
<organism evidence="2 3">
    <name type="scientific">Leishmania panamensis</name>
    <dbReference type="NCBI Taxonomy" id="5679"/>
    <lineage>
        <taxon>Eukaryota</taxon>
        <taxon>Discoba</taxon>
        <taxon>Euglenozoa</taxon>
        <taxon>Kinetoplastea</taxon>
        <taxon>Metakinetoplastina</taxon>
        <taxon>Trypanosomatida</taxon>
        <taxon>Trypanosomatidae</taxon>
        <taxon>Leishmaniinae</taxon>
        <taxon>Leishmania</taxon>
        <taxon>Leishmania guyanensis species complex</taxon>
    </lineage>
</organism>
<dbReference type="RefSeq" id="XP_010698860.1">
    <property type="nucleotide sequence ID" value="XM_010700558.1"/>
</dbReference>
<gene>
    <name evidence="2" type="ORF">LPMP_210720</name>
</gene>
<proteinExistence type="predicted"/>